<reference evidence="2 3" key="1">
    <citation type="submission" date="2017-07" db="EMBL/GenBank/DDBJ databases">
        <title>Isolation and whole genome analysis of endospore-forming bacteria from heroin.</title>
        <authorList>
            <person name="Kalinowski J."/>
            <person name="Ahrens B."/>
            <person name="Al-Dilaimi A."/>
            <person name="Winkler A."/>
            <person name="Wibberg D."/>
            <person name="Schleenbecker U."/>
            <person name="Ruckert C."/>
            <person name="Wolfel R."/>
            <person name="Grass G."/>
        </authorList>
    </citation>
    <scope>NUCLEOTIDE SEQUENCE [LARGE SCALE GENOMIC DNA]</scope>
    <source>
        <strain evidence="2 3">7528</strain>
    </source>
</reference>
<evidence type="ECO:0000313" key="3">
    <source>
        <dbReference type="Proteomes" id="UP000216013"/>
    </source>
</evidence>
<protein>
    <recommendedName>
        <fullName evidence="4">Stress protein</fullName>
    </recommendedName>
</protein>
<feature type="chain" id="PRO_5012108386" description="Stress protein" evidence="1">
    <location>
        <begin position="23"/>
        <end position="141"/>
    </location>
</feature>
<name>A0A268ABZ9_9BACI</name>
<evidence type="ECO:0000256" key="1">
    <source>
        <dbReference type="SAM" id="SignalP"/>
    </source>
</evidence>
<evidence type="ECO:0000313" key="2">
    <source>
        <dbReference type="EMBL" id="PAD21653.1"/>
    </source>
</evidence>
<feature type="signal peptide" evidence="1">
    <location>
        <begin position="1"/>
        <end position="22"/>
    </location>
</feature>
<organism evidence="2 3">
    <name type="scientific">Terribacillus saccharophilus</name>
    <dbReference type="NCBI Taxonomy" id="361277"/>
    <lineage>
        <taxon>Bacteria</taxon>
        <taxon>Bacillati</taxon>
        <taxon>Bacillota</taxon>
        <taxon>Bacilli</taxon>
        <taxon>Bacillales</taxon>
        <taxon>Bacillaceae</taxon>
        <taxon>Terribacillus</taxon>
    </lineage>
</organism>
<keyword evidence="1" id="KW-0732">Signal</keyword>
<dbReference type="AlphaFoldDB" id="A0A268ABZ9"/>
<evidence type="ECO:0008006" key="4">
    <source>
        <dbReference type="Google" id="ProtNLM"/>
    </source>
</evidence>
<gene>
    <name evidence="2" type="ORF">CHH64_07445</name>
</gene>
<dbReference type="RefSeq" id="WP_095260798.1">
    <property type="nucleotide sequence ID" value="NZ_NPBV01000008.1"/>
</dbReference>
<comment type="caution">
    <text evidence="2">The sequence shown here is derived from an EMBL/GenBank/DDBJ whole genome shotgun (WGS) entry which is preliminary data.</text>
</comment>
<dbReference type="EMBL" id="NPBV01000008">
    <property type="protein sequence ID" value="PAD21653.1"/>
    <property type="molecule type" value="Genomic_DNA"/>
</dbReference>
<dbReference type="PROSITE" id="PS51257">
    <property type="entry name" value="PROKAR_LIPOPROTEIN"/>
    <property type="match status" value="1"/>
</dbReference>
<dbReference type="Proteomes" id="UP000216013">
    <property type="component" value="Unassembled WGS sequence"/>
</dbReference>
<sequence length="141" mass="15724">MKKFIFPLILFLVILVSACSNASSGSKEITPDDVVATFQDAGLEAENPTEMTKDDYGVGPMKSKEGVRVTIPQVCSDCNARIISYEDAADLDEMKEYYDSMGEESAMLFSWTAKHKNILVQVNGDMEEDEFNKYKEALESL</sequence>
<accession>A0A268ABZ9</accession>
<proteinExistence type="predicted"/>